<reference evidence="5 6" key="1">
    <citation type="submission" date="2018-08" db="EMBL/GenBank/DDBJ databases">
        <title>The multiple taxonomic identification of Sphingomonas gilva.</title>
        <authorList>
            <person name="Zhu D."/>
            <person name="Zheng S."/>
        </authorList>
    </citation>
    <scope>NUCLEOTIDE SEQUENCE [LARGE SCALE GENOMIC DNA]</scope>
    <source>
        <strain evidence="5 6">ZDH117</strain>
    </source>
</reference>
<dbReference type="PRINTS" id="PR00081">
    <property type="entry name" value="GDHRDH"/>
</dbReference>
<dbReference type="PANTHER" id="PTHR44196:SF1">
    <property type="entry name" value="DEHYDROGENASE_REDUCTASE SDR FAMILY MEMBER 7B"/>
    <property type="match status" value="1"/>
</dbReference>
<feature type="domain" description="Ketoreductase" evidence="4">
    <location>
        <begin position="11"/>
        <end position="193"/>
    </location>
</feature>
<dbReference type="SUPFAM" id="SSF51735">
    <property type="entry name" value="NAD(P)-binding Rossmann-fold domains"/>
    <property type="match status" value="1"/>
</dbReference>
<dbReference type="GO" id="GO:0016020">
    <property type="term" value="C:membrane"/>
    <property type="evidence" value="ECO:0007669"/>
    <property type="project" value="TreeGrafter"/>
</dbReference>
<evidence type="ECO:0000256" key="2">
    <source>
        <dbReference type="ARBA" id="ARBA00023002"/>
    </source>
</evidence>
<dbReference type="InterPro" id="IPR002347">
    <property type="entry name" value="SDR_fam"/>
</dbReference>
<dbReference type="Proteomes" id="UP000266693">
    <property type="component" value="Unassembled WGS sequence"/>
</dbReference>
<comment type="caution">
    <text evidence="5">The sequence shown here is derived from an EMBL/GenBank/DDBJ whole genome shotgun (WGS) entry which is preliminary data.</text>
</comment>
<dbReference type="InterPro" id="IPR036291">
    <property type="entry name" value="NAD(P)-bd_dom_sf"/>
</dbReference>
<dbReference type="Gene3D" id="3.40.50.720">
    <property type="entry name" value="NAD(P)-binding Rossmann-like Domain"/>
    <property type="match status" value="1"/>
</dbReference>
<accession>A0A396RQH6</accession>
<dbReference type="PROSITE" id="PS00061">
    <property type="entry name" value="ADH_SHORT"/>
    <property type="match status" value="1"/>
</dbReference>
<keyword evidence="6" id="KW-1185">Reference proteome</keyword>
<dbReference type="SMART" id="SM00822">
    <property type="entry name" value="PKS_KR"/>
    <property type="match status" value="1"/>
</dbReference>
<name>A0A396RQH6_9SPHN</name>
<evidence type="ECO:0000256" key="1">
    <source>
        <dbReference type="ARBA" id="ARBA00006484"/>
    </source>
</evidence>
<dbReference type="Pfam" id="PF00106">
    <property type="entry name" value="adh_short"/>
    <property type="match status" value="1"/>
</dbReference>
<dbReference type="CDD" id="cd05233">
    <property type="entry name" value="SDR_c"/>
    <property type="match status" value="1"/>
</dbReference>
<sequence length="251" mass="26966">MPTSEPSLAGKRVLITGGSGGVGRAVAGRMIGEGARVLIADRDELRLRQVVEELRAERGPGEVEAITVDLSGAAAADRMFDRVDGWLEGLDILVACAGVGAEPLMELAETEWRAVIETNLVSYVASTQRAVERFRAAENKEGMVILVGSISVHIKAVGESVYNAAKGGVASFAETLRKELMRESIRVTLIEPGAIATGMQPYSAEERARFMARQEMLPPEEVAEAILFAATRPRGVDVVTLRIEPLVQKIV</sequence>
<protein>
    <submittedName>
        <fullName evidence="5">SDR family oxidoreductase</fullName>
    </submittedName>
</protein>
<dbReference type="PRINTS" id="PR00080">
    <property type="entry name" value="SDRFAMILY"/>
</dbReference>
<dbReference type="AlphaFoldDB" id="A0A396RQH6"/>
<gene>
    <name evidence="5" type="ORF">D1610_08715</name>
</gene>
<dbReference type="EMBL" id="QWLV01000003">
    <property type="protein sequence ID" value="RHW17532.1"/>
    <property type="molecule type" value="Genomic_DNA"/>
</dbReference>
<evidence type="ECO:0000313" key="5">
    <source>
        <dbReference type="EMBL" id="RHW17532.1"/>
    </source>
</evidence>
<organism evidence="5 6">
    <name type="scientific">Sphingomonas gilva</name>
    <dbReference type="NCBI Taxonomy" id="2305907"/>
    <lineage>
        <taxon>Bacteria</taxon>
        <taxon>Pseudomonadati</taxon>
        <taxon>Pseudomonadota</taxon>
        <taxon>Alphaproteobacteria</taxon>
        <taxon>Sphingomonadales</taxon>
        <taxon>Sphingomonadaceae</taxon>
        <taxon>Sphingomonas</taxon>
    </lineage>
</organism>
<keyword evidence="2" id="KW-0560">Oxidoreductase</keyword>
<dbReference type="PANTHER" id="PTHR44196">
    <property type="entry name" value="DEHYDROGENASE/REDUCTASE SDR FAMILY MEMBER 7B"/>
    <property type="match status" value="1"/>
</dbReference>
<evidence type="ECO:0000256" key="3">
    <source>
        <dbReference type="RuleBase" id="RU000363"/>
    </source>
</evidence>
<dbReference type="OrthoDB" id="9810734at2"/>
<dbReference type="GO" id="GO:0016491">
    <property type="term" value="F:oxidoreductase activity"/>
    <property type="evidence" value="ECO:0007669"/>
    <property type="project" value="UniProtKB-KW"/>
</dbReference>
<dbReference type="RefSeq" id="WP_118863798.1">
    <property type="nucleotide sequence ID" value="NZ_QWLV01000003.1"/>
</dbReference>
<proteinExistence type="inferred from homology"/>
<dbReference type="InterPro" id="IPR057326">
    <property type="entry name" value="KR_dom"/>
</dbReference>
<evidence type="ECO:0000259" key="4">
    <source>
        <dbReference type="SMART" id="SM00822"/>
    </source>
</evidence>
<comment type="similarity">
    <text evidence="1 3">Belongs to the short-chain dehydrogenases/reductases (SDR) family.</text>
</comment>
<dbReference type="InterPro" id="IPR020904">
    <property type="entry name" value="Sc_DH/Rdtase_CS"/>
</dbReference>
<evidence type="ECO:0000313" key="6">
    <source>
        <dbReference type="Proteomes" id="UP000266693"/>
    </source>
</evidence>